<organism evidence="3 4">
    <name type="scientific">Maridesulfovibrio hydrothermalis AM13 = DSM 14728</name>
    <dbReference type="NCBI Taxonomy" id="1121451"/>
    <lineage>
        <taxon>Bacteria</taxon>
        <taxon>Pseudomonadati</taxon>
        <taxon>Thermodesulfobacteriota</taxon>
        <taxon>Desulfovibrionia</taxon>
        <taxon>Desulfovibrionales</taxon>
        <taxon>Desulfovibrionaceae</taxon>
        <taxon>Maridesulfovibrio</taxon>
    </lineage>
</organism>
<dbReference type="Gene3D" id="3.40.190.10">
    <property type="entry name" value="Periplasmic binding protein-like II"/>
    <property type="match status" value="2"/>
</dbReference>
<dbReference type="EMBL" id="FO203522">
    <property type="protein sequence ID" value="CCO25299.1"/>
    <property type="molecule type" value="Genomic_DNA"/>
</dbReference>
<dbReference type="Pfam" id="PF00497">
    <property type="entry name" value="SBP_bac_3"/>
    <property type="match status" value="1"/>
</dbReference>
<dbReference type="eggNOG" id="COG0834">
    <property type="taxonomic scope" value="Bacteria"/>
</dbReference>
<gene>
    <name evidence="3" type="ORF">DESAM_23032</name>
</gene>
<evidence type="ECO:0000313" key="4">
    <source>
        <dbReference type="Proteomes" id="UP000010808"/>
    </source>
</evidence>
<dbReference type="SUPFAM" id="SSF53850">
    <property type="entry name" value="Periplasmic binding protein-like II"/>
    <property type="match status" value="1"/>
</dbReference>
<evidence type="ECO:0000256" key="1">
    <source>
        <dbReference type="ARBA" id="ARBA00022729"/>
    </source>
</evidence>
<dbReference type="SMART" id="SM00062">
    <property type="entry name" value="PBPb"/>
    <property type="match status" value="1"/>
</dbReference>
<dbReference type="PANTHER" id="PTHR35936">
    <property type="entry name" value="MEMBRANE-BOUND LYTIC MUREIN TRANSGLYCOSYLASE F"/>
    <property type="match status" value="1"/>
</dbReference>
<dbReference type="OrthoDB" id="5457124at2"/>
<evidence type="ECO:0000259" key="2">
    <source>
        <dbReference type="SMART" id="SM00062"/>
    </source>
</evidence>
<dbReference type="InterPro" id="IPR001638">
    <property type="entry name" value="Solute-binding_3/MltF_N"/>
</dbReference>
<reference evidence="3 4" key="1">
    <citation type="submission" date="2012-10" db="EMBL/GenBank/DDBJ databases">
        <authorList>
            <person name="Genoscope - CEA"/>
        </authorList>
    </citation>
    <scope>NUCLEOTIDE SEQUENCE [LARGE SCALE GENOMIC DNA]</scope>
    <source>
        <strain evidence="4">AM13 / DSM 14728</strain>
    </source>
</reference>
<dbReference type="HOGENOM" id="CLU_084713_0_0_7"/>
<protein>
    <submittedName>
        <fullName evidence="3">Extracellular solute-binding protein family 3</fullName>
    </submittedName>
</protein>
<dbReference type="KEGG" id="dhy:DESAM_23032"/>
<evidence type="ECO:0000313" key="3">
    <source>
        <dbReference type="EMBL" id="CCO25299.1"/>
    </source>
</evidence>
<dbReference type="STRING" id="1121451.DESAM_23032"/>
<dbReference type="RefSeq" id="WP_015337896.1">
    <property type="nucleotide sequence ID" value="NC_020055.1"/>
</dbReference>
<feature type="domain" description="Solute-binding protein family 3/N-terminal" evidence="2">
    <location>
        <begin position="27"/>
        <end position="245"/>
    </location>
</feature>
<keyword evidence="1" id="KW-0732">Signal</keyword>
<sequence>MSYFIKKILALIFLLIITPATPAYTEQLIISHSSNMPPLSFINEEGEPDGILVDLWKEWSKQSKMNIVFDLRNWNDALGSTLKGETHINGGMYYSEKRAKKWKYGDYLFTMKGALFAADKLGGEQKIDMQESICGVIKGGYAKNFMEEHYPYTPLMLFESSDKMFETAAAGRINLFVTDYPVAIYQLHKFGIENSFTCIKTLYERQLYPAASKAAPDIIELVNKGIAEIPAARKNIIMSKWLDAETENIWQPKTITTLAAIALIAIIFAYRPETNRLIDFLKSKQK</sequence>
<dbReference type="PATRIC" id="fig|1121451.3.peg.3238"/>
<keyword evidence="4" id="KW-1185">Reference proteome</keyword>
<accession>L0REW6</accession>
<name>L0REW6_9BACT</name>
<dbReference type="AlphaFoldDB" id="L0REW6"/>
<proteinExistence type="predicted"/>
<dbReference type="Proteomes" id="UP000010808">
    <property type="component" value="Chromosome"/>
</dbReference>